<dbReference type="SMART" id="SM00429">
    <property type="entry name" value="IPT"/>
    <property type="match status" value="1"/>
</dbReference>
<dbReference type="PROSITE" id="PS51120">
    <property type="entry name" value="LDLRB"/>
    <property type="match status" value="1"/>
</dbReference>
<dbReference type="InterPro" id="IPR013783">
    <property type="entry name" value="Ig-like_fold"/>
</dbReference>
<dbReference type="CDD" id="cd00102">
    <property type="entry name" value="IPT"/>
    <property type="match status" value="1"/>
</dbReference>
<dbReference type="InterPro" id="IPR000033">
    <property type="entry name" value="LDLR_classB_rpt"/>
</dbReference>
<keyword evidence="1" id="KW-0472">Membrane</keyword>
<dbReference type="AlphaFoldDB" id="A0A1M6RI77"/>
<evidence type="ECO:0000259" key="2">
    <source>
        <dbReference type="SMART" id="SM00429"/>
    </source>
</evidence>
<keyword evidence="4" id="KW-1185">Reference proteome</keyword>
<keyword evidence="1" id="KW-1133">Transmembrane helix</keyword>
<dbReference type="STRING" id="156994.SAMN04488028_104185"/>
<feature type="transmembrane region" description="Helical" evidence="1">
    <location>
        <begin position="20"/>
        <end position="37"/>
    </location>
</feature>
<organism evidence="3 4">
    <name type="scientific">Reichenbachiella agariperforans</name>
    <dbReference type="NCBI Taxonomy" id="156994"/>
    <lineage>
        <taxon>Bacteria</taxon>
        <taxon>Pseudomonadati</taxon>
        <taxon>Bacteroidota</taxon>
        <taxon>Cytophagia</taxon>
        <taxon>Cytophagales</taxon>
        <taxon>Reichenbachiellaceae</taxon>
        <taxon>Reichenbachiella</taxon>
    </lineage>
</organism>
<dbReference type="InterPro" id="IPR011042">
    <property type="entry name" value="6-blade_b-propeller_TolB-like"/>
</dbReference>
<proteinExistence type="predicted"/>
<dbReference type="InterPro" id="IPR014756">
    <property type="entry name" value="Ig_E-set"/>
</dbReference>
<dbReference type="SUPFAM" id="SSF63825">
    <property type="entry name" value="YWTD domain"/>
    <property type="match status" value="1"/>
</dbReference>
<evidence type="ECO:0000313" key="3">
    <source>
        <dbReference type="EMBL" id="SHK32133.1"/>
    </source>
</evidence>
<dbReference type="InterPro" id="IPR002909">
    <property type="entry name" value="IPT_dom"/>
</dbReference>
<sequence length="526" mass="56346">MKSNNKSTYTRTMKNYTGKVTATMLAVLITMVTLISSCKEDEGGEVPGGGELTITAIDPAKARIGEQVTITGTGFNPDYSQNEVKFYAGDDLTGGEATKIYETATLIKGTATSLVVEVPAKAQDGHIIVMANGEELESSMDFVVDTSIGNPVLTSLSPTNGFPGSAVVITGQNFGESIDVIEVKFGETIATVSAVTATTITTAVPEGMTEGEVQVSVSREGATADMTLSYTINKIPVDVKTVYWPTIDGIHKGVINETGATITNIYPTVDHPEARSAFGIAVDAVGGYVYWSGDGIYRASVDGNGTIETVLAPDNYIFYDVALDTENQMLYFCAFSSDYGTAYINKIPMDGSAEEEVIYEVTTDQFGVESIKLSISEDKIYWTDTFYFRIMAGSIDGSTDAVVLFDDADGLYYPTGIAIDSDNEKVYVSNNGVSFGGTSEILVGNLDGSGDLEAIVSSGDYVKSPYDMEIDLENGYVFWMNTQVTEGESDSEVMRSTLDGETVEVLFDGFLNGSFFDLEIGEVLPE</sequence>
<protein>
    <submittedName>
        <fullName evidence="3">IPT/TIG domain-containing protein</fullName>
    </submittedName>
</protein>
<reference evidence="4" key="1">
    <citation type="submission" date="2016-11" db="EMBL/GenBank/DDBJ databases">
        <authorList>
            <person name="Varghese N."/>
            <person name="Submissions S."/>
        </authorList>
    </citation>
    <scope>NUCLEOTIDE SEQUENCE [LARGE SCALE GENOMIC DNA]</scope>
    <source>
        <strain evidence="4">DSM 26134</strain>
    </source>
</reference>
<accession>A0A1M6RI77</accession>
<gene>
    <name evidence="3" type="ORF">SAMN04488028_104185</name>
</gene>
<evidence type="ECO:0000313" key="4">
    <source>
        <dbReference type="Proteomes" id="UP000184474"/>
    </source>
</evidence>
<dbReference type="Pfam" id="PF01833">
    <property type="entry name" value="TIG"/>
    <property type="match status" value="2"/>
</dbReference>
<dbReference type="PANTHER" id="PTHR46513:SF13">
    <property type="entry name" value="EGF-LIKE DOMAIN-CONTAINING PROTEIN"/>
    <property type="match status" value="1"/>
</dbReference>
<dbReference type="PANTHER" id="PTHR46513">
    <property type="entry name" value="VITELLOGENIN RECEPTOR-LIKE PROTEIN-RELATED-RELATED"/>
    <property type="match status" value="1"/>
</dbReference>
<dbReference type="Gene3D" id="2.120.10.30">
    <property type="entry name" value="TolB, C-terminal domain"/>
    <property type="match status" value="2"/>
</dbReference>
<dbReference type="Gene3D" id="2.60.40.10">
    <property type="entry name" value="Immunoglobulins"/>
    <property type="match status" value="2"/>
</dbReference>
<dbReference type="InterPro" id="IPR050778">
    <property type="entry name" value="Cueball_EGF_LRP_Nidogen"/>
</dbReference>
<dbReference type="EMBL" id="FRAA01000004">
    <property type="protein sequence ID" value="SHK32133.1"/>
    <property type="molecule type" value="Genomic_DNA"/>
</dbReference>
<name>A0A1M6RI77_REIAG</name>
<feature type="domain" description="IPT/TIG" evidence="2">
    <location>
        <begin position="150"/>
        <end position="231"/>
    </location>
</feature>
<keyword evidence="1" id="KW-0812">Transmembrane</keyword>
<evidence type="ECO:0000256" key="1">
    <source>
        <dbReference type="SAM" id="Phobius"/>
    </source>
</evidence>
<dbReference type="Proteomes" id="UP000184474">
    <property type="component" value="Unassembled WGS sequence"/>
</dbReference>
<dbReference type="SMART" id="SM00135">
    <property type="entry name" value="LY"/>
    <property type="match status" value="4"/>
</dbReference>
<dbReference type="SUPFAM" id="SSF81296">
    <property type="entry name" value="E set domains"/>
    <property type="match status" value="2"/>
</dbReference>